<accession>A0A5B7KD03</accession>
<reference evidence="13 14" key="1">
    <citation type="submission" date="2019-05" db="EMBL/GenBank/DDBJ databases">
        <title>Another draft genome of Portunus trituberculatus and its Hox gene families provides insights of decapod evolution.</title>
        <authorList>
            <person name="Jeong J.-H."/>
            <person name="Song I."/>
            <person name="Kim S."/>
            <person name="Choi T."/>
            <person name="Kim D."/>
            <person name="Ryu S."/>
            <person name="Kim W."/>
        </authorList>
    </citation>
    <scope>NUCLEOTIDE SEQUENCE [LARGE SCALE GENOMIC DNA]</scope>
    <source>
        <tissue evidence="13">Muscle</tissue>
    </source>
</reference>
<keyword evidence="14" id="KW-1185">Reference proteome</keyword>
<dbReference type="OrthoDB" id="60033at2759"/>
<evidence type="ECO:0000256" key="4">
    <source>
        <dbReference type="ARBA" id="ARBA00022692"/>
    </source>
</evidence>
<dbReference type="EMBL" id="VSRR010134978">
    <property type="protein sequence ID" value="MPD03168.1"/>
    <property type="molecule type" value="Genomic_DNA"/>
</dbReference>
<feature type="domain" description="Guanylate cyclase" evidence="12">
    <location>
        <begin position="26"/>
        <end position="69"/>
    </location>
</feature>
<organism evidence="13 14">
    <name type="scientific">Portunus trituberculatus</name>
    <name type="common">Swimming crab</name>
    <name type="synonym">Neptunus trituberculatus</name>
    <dbReference type="NCBI Taxonomy" id="210409"/>
    <lineage>
        <taxon>Eukaryota</taxon>
        <taxon>Metazoa</taxon>
        <taxon>Ecdysozoa</taxon>
        <taxon>Arthropoda</taxon>
        <taxon>Crustacea</taxon>
        <taxon>Multicrustacea</taxon>
        <taxon>Malacostraca</taxon>
        <taxon>Eumalacostraca</taxon>
        <taxon>Eucarida</taxon>
        <taxon>Decapoda</taxon>
        <taxon>Pleocyemata</taxon>
        <taxon>Brachyura</taxon>
        <taxon>Eubrachyura</taxon>
        <taxon>Portunoidea</taxon>
        <taxon>Portunidae</taxon>
        <taxon>Portuninae</taxon>
        <taxon>Portunus</taxon>
    </lineage>
</organism>
<evidence type="ECO:0000256" key="3">
    <source>
        <dbReference type="ARBA" id="ARBA00012201"/>
    </source>
</evidence>
<dbReference type="AlphaFoldDB" id="A0A5B7KD03"/>
<dbReference type="GO" id="GO:0007189">
    <property type="term" value="P:adenylate cyclase-activating G protein-coupled receptor signaling pathway"/>
    <property type="evidence" value="ECO:0007669"/>
    <property type="project" value="TreeGrafter"/>
</dbReference>
<keyword evidence="5" id="KW-0479">Metal-binding</keyword>
<evidence type="ECO:0000256" key="5">
    <source>
        <dbReference type="ARBA" id="ARBA00022723"/>
    </source>
</evidence>
<evidence type="ECO:0000313" key="13">
    <source>
        <dbReference type="EMBL" id="MPD03168.1"/>
    </source>
</evidence>
<evidence type="ECO:0000256" key="8">
    <source>
        <dbReference type="ARBA" id="ARBA00022842"/>
    </source>
</evidence>
<evidence type="ECO:0000313" key="14">
    <source>
        <dbReference type="Proteomes" id="UP000324222"/>
    </source>
</evidence>
<dbReference type="Proteomes" id="UP000324222">
    <property type="component" value="Unassembled WGS sequence"/>
</dbReference>
<dbReference type="PANTHER" id="PTHR45627">
    <property type="entry name" value="ADENYLATE CYCLASE TYPE 1"/>
    <property type="match status" value="1"/>
</dbReference>
<evidence type="ECO:0000256" key="9">
    <source>
        <dbReference type="ARBA" id="ARBA00022989"/>
    </source>
</evidence>
<dbReference type="EC" id="4.6.1.1" evidence="3"/>
<evidence type="ECO:0000256" key="1">
    <source>
        <dbReference type="ARBA" id="ARBA00001593"/>
    </source>
</evidence>
<protein>
    <recommendedName>
        <fullName evidence="3">adenylate cyclase</fullName>
        <ecNumber evidence="3">4.6.1.1</ecNumber>
    </recommendedName>
</protein>
<evidence type="ECO:0000256" key="11">
    <source>
        <dbReference type="ARBA" id="ARBA00023239"/>
    </source>
</evidence>
<sequence>MKVKEKGMRGVKTGRERGWELGRVVGLRKDAEDSHAHLCALVDFALEMKARLEDVNKHSFNNFRLRVGM</sequence>
<evidence type="ECO:0000256" key="2">
    <source>
        <dbReference type="ARBA" id="ARBA00004141"/>
    </source>
</evidence>
<keyword evidence="4" id="KW-0812">Transmembrane</keyword>
<keyword evidence="8" id="KW-0460">Magnesium</keyword>
<comment type="catalytic activity">
    <reaction evidence="1">
        <text>ATP = 3',5'-cyclic AMP + diphosphate</text>
        <dbReference type="Rhea" id="RHEA:15389"/>
        <dbReference type="ChEBI" id="CHEBI:30616"/>
        <dbReference type="ChEBI" id="CHEBI:33019"/>
        <dbReference type="ChEBI" id="CHEBI:58165"/>
        <dbReference type="EC" id="4.6.1.1"/>
    </reaction>
</comment>
<name>A0A5B7KD03_PORTR</name>
<keyword evidence="7" id="KW-0067">ATP-binding</keyword>
<evidence type="ECO:0000256" key="10">
    <source>
        <dbReference type="ARBA" id="ARBA00023136"/>
    </source>
</evidence>
<comment type="subcellular location">
    <subcellularLocation>
        <location evidence="2">Membrane</location>
        <topology evidence="2">Multi-pass membrane protein</topology>
    </subcellularLocation>
</comment>
<evidence type="ECO:0000256" key="6">
    <source>
        <dbReference type="ARBA" id="ARBA00022741"/>
    </source>
</evidence>
<proteinExistence type="predicted"/>
<keyword evidence="11" id="KW-0456">Lyase</keyword>
<gene>
    <name evidence="13" type="primary">Adcy8_0</name>
    <name evidence="13" type="ORF">E2C01_098793</name>
</gene>
<dbReference type="GO" id="GO:0035556">
    <property type="term" value="P:intracellular signal transduction"/>
    <property type="evidence" value="ECO:0007669"/>
    <property type="project" value="InterPro"/>
</dbReference>
<dbReference type="GO" id="GO:0004016">
    <property type="term" value="F:adenylate cyclase activity"/>
    <property type="evidence" value="ECO:0007669"/>
    <property type="project" value="UniProtKB-EC"/>
</dbReference>
<evidence type="ECO:0000256" key="7">
    <source>
        <dbReference type="ARBA" id="ARBA00022840"/>
    </source>
</evidence>
<dbReference type="GO" id="GO:0005524">
    <property type="term" value="F:ATP binding"/>
    <property type="evidence" value="ECO:0007669"/>
    <property type="project" value="UniProtKB-KW"/>
</dbReference>
<dbReference type="GO" id="GO:0005886">
    <property type="term" value="C:plasma membrane"/>
    <property type="evidence" value="ECO:0007669"/>
    <property type="project" value="TreeGrafter"/>
</dbReference>
<evidence type="ECO:0000259" key="12">
    <source>
        <dbReference type="Pfam" id="PF00211"/>
    </source>
</evidence>
<keyword evidence="6" id="KW-0547">Nucleotide-binding</keyword>
<dbReference type="GO" id="GO:0046872">
    <property type="term" value="F:metal ion binding"/>
    <property type="evidence" value="ECO:0007669"/>
    <property type="project" value="UniProtKB-KW"/>
</dbReference>
<dbReference type="Pfam" id="PF00211">
    <property type="entry name" value="Guanylate_cyc"/>
    <property type="match status" value="1"/>
</dbReference>
<keyword evidence="9" id="KW-1133">Transmembrane helix</keyword>
<dbReference type="SUPFAM" id="SSF55073">
    <property type="entry name" value="Nucleotide cyclase"/>
    <property type="match status" value="1"/>
</dbReference>
<dbReference type="InterPro" id="IPR001054">
    <property type="entry name" value="A/G_cyclase"/>
</dbReference>
<dbReference type="Gene3D" id="3.30.70.1230">
    <property type="entry name" value="Nucleotide cyclase"/>
    <property type="match status" value="1"/>
</dbReference>
<dbReference type="PANTHER" id="PTHR45627:SF1">
    <property type="entry name" value="ADENYLATE CYCLASE TYPE 8"/>
    <property type="match status" value="1"/>
</dbReference>
<keyword evidence="10" id="KW-0472">Membrane</keyword>
<dbReference type="GO" id="GO:0006171">
    <property type="term" value="P:cAMP biosynthetic process"/>
    <property type="evidence" value="ECO:0007669"/>
    <property type="project" value="TreeGrafter"/>
</dbReference>
<comment type="caution">
    <text evidence="13">The sequence shown here is derived from an EMBL/GenBank/DDBJ whole genome shotgun (WGS) entry which is preliminary data.</text>
</comment>
<dbReference type="InterPro" id="IPR029787">
    <property type="entry name" value="Nucleotide_cyclase"/>
</dbReference>